<reference evidence="3" key="1">
    <citation type="submission" date="2024-04" db="EMBL/GenBank/DDBJ databases">
        <title>Salinicola lusitanus LLJ914,a marine bacterium isolated from the Okinawa Trough.</title>
        <authorList>
            <person name="Li J."/>
        </authorList>
    </citation>
    <scope>NUCLEOTIDE SEQUENCE [LARGE SCALE GENOMIC DNA]</scope>
</reference>
<name>A0AAW0MU42_9GOBI</name>
<evidence type="ECO:0000313" key="2">
    <source>
        <dbReference type="EMBL" id="KAK7880703.1"/>
    </source>
</evidence>
<dbReference type="AlphaFoldDB" id="A0AAW0MU42"/>
<feature type="compositionally biased region" description="Basic and acidic residues" evidence="1">
    <location>
        <begin position="49"/>
        <end position="59"/>
    </location>
</feature>
<protein>
    <submittedName>
        <fullName evidence="2">Uncharacterized protein</fullName>
    </submittedName>
</protein>
<comment type="caution">
    <text evidence="2">The sequence shown here is derived from an EMBL/GenBank/DDBJ whole genome shotgun (WGS) entry which is preliminary data.</text>
</comment>
<keyword evidence="3" id="KW-1185">Reference proteome</keyword>
<sequence length="114" mass="12688">MRTCLTVTGARTSPASMSSSCDLFQRAAAVGAPPAAQADRRSRHRHTQLRPEGERDRRSGVARLLRPELQNFLGILERRSLSASGRWSRNTTFTGRNYRRRCNGSTPMTPGFAL</sequence>
<feature type="region of interest" description="Disordered" evidence="1">
    <location>
        <begin position="32"/>
        <end position="62"/>
    </location>
</feature>
<evidence type="ECO:0000313" key="3">
    <source>
        <dbReference type="Proteomes" id="UP001460270"/>
    </source>
</evidence>
<proteinExistence type="predicted"/>
<dbReference type="Proteomes" id="UP001460270">
    <property type="component" value="Unassembled WGS sequence"/>
</dbReference>
<accession>A0AAW0MU42</accession>
<evidence type="ECO:0000256" key="1">
    <source>
        <dbReference type="SAM" id="MobiDB-lite"/>
    </source>
</evidence>
<dbReference type="EMBL" id="JBBPFD010000057">
    <property type="protein sequence ID" value="KAK7880703.1"/>
    <property type="molecule type" value="Genomic_DNA"/>
</dbReference>
<organism evidence="2 3">
    <name type="scientific">Mugilogobius chulae</name>
    <name type="common">yellowstripe goby</name>
    <dbReference type="NCBI Taxonomy" id="88201"/>
    <lineage>
        <taxon>Eukaryota</taxon>
        <taxon>Metazoa</taxon>
        <taxon>Chordata</taxon>
        <taxon>Craniata</taxon>
        <taxon>Vertebrata</taxon>
        <taxon>Euteleostomi</taxon>
        <taxon>Actinopterygii</taxon>
        <taxon>Neopterygii</taxon>
        <taxon>Teleostei</taxon>
        <taxon>Neoteleostei</taxon>
        <taxon>Acanthomorphata</taxon>
        <taxon>Gobiaria</taxon>
        <taxon>Gobiiformes</taxon>
        <taxon>Gobioidei</taxon>
        <taxon>Gobiidae</taxon>
        <taxon>Gobionellinae</taxon>
        <taxon>Mugilogobius</taxon>
    </lineage>
</organism>
<gene>
    <name evidence="2" type="ORF">WMY93_032653</name>
</gene>